<dbReference type="Proteomes" id="UP000282028">
    <property type="component" value="Unassembled WGS sequence"/>
</dbReference>
<proteinExistence type="predicted"/>
<gene>
    <name evidence="2" type="ORF">EDM52_10980</name>
</gene>
<name>A0A3M8CEN8_9BACL</name>
<reference evidence="2 3" key="1">
    <citation type="submission" date="2018-10" db="EMBL/GenBank/DDBJ databases">
        <title>Phylogenomics of Brevibacillus.</title>
        <authorList>
            <person name="Dunlap C."/>
        </authorList>
    </citation>
    <scope>NUCLEOTIDE SEQUENCE [LARGE SCALE GENOMIC DNA]</scope>
    <source>
        <strain evidence="2 3">JCM 12215</strain>
    </source>
</reference>
<organism evidence="2 3">
    <name type="scientific">Brevibacillus invocatus</name>
    <dbReference type="NCBI Taxonomy" id="173959"/>
    <lineage>
        <taxon>Bacteria</taxon>
        <taxon>Bacillati</taxon>
        <taxon>Bacillota</taxon>
        <taxon>Bacilli</taxon>
        <taxon>Bacillales</taxon>
        <taxon>Paenibacillaceae</taxon>
        <taxon>Brevibacillus</taxon>
    </lineage>
</organism>
<feature type="region of interest" description="Disordered" evidence="1">
    <location>
        <begin position="1"/>
        <end position="35"/>
    </location>
</feature>
<dbReference type="EMBL" id="RHHR01000015">
    <property type="protein sequence ID" value="RNB74174.1"/>
    <property type="molecule type" value="Genomic_DNA"/>
</dbReference>
<dbReference type="RefSeq" id="WP_148038745.1">
    <property type="nucleotide sequence ID" value="NZ_CBCSBE010000003.1"/>
</dbReference>
<evidence type="ECO:0000313" key="3">
    <source>
        <dbReference type="Proteomes" id="UP000282028"/>
    </source>
</evidence>
<dbReference type="OrthoDB" id="8375at2"/>
<protein>
    <submittedName>
        <fullName evidence="2">Uncharacterized protein</fullName>
    </submittedName>
</protein>
<evidence type="ECO:0000313" key="2">
    <source>
        <dbReference type="EMBL" id="RNB74174.1"/>
    </source>
</evidence>
<evidence type="ECO:0000256" key="1">
    <source>
        <dbReference type="SAM" id="MobiDB-lite"/>
    </source>
</evidence>
<comment type="caution">
    <text evidence="2">The sequence shown here is derived from an EMBL/GenBank/DDBJ whole genome shotgun (WGS) entry which is preliminary data.</text>
</comment>
<dbReference type="AlphaFoldDB" id="A0A3M8CEN8"/>
<accession>A0A3M8CEN8</accession>
<sequence>MLTASLTNKKKKDVTKSAEWESEDPDVVSSTGHAGDRNLVWAFSNHGIYELSTPLMGEPKNGLPQAK</sequence>
<keyword evidence="3" id="KW-1185">Reference proteome</keyword>